<name>A0A427Y577_9TREE</name>
<dbReference type="RefSeq" id="XP_028479019.1">
    <property type="nucleotide sequence ID" value="XM_028620047.1"/>
</dbReference>
<sequence length="282" mass="30844">MPRPAPPPPQKPIFWPIQGTFGNLNVGGYDGPWADHRNAGGGLSVMDIAGARKWDYRDKNLAHIDAKRRMSKTMQRALPDSVHQTAYDDVQPSSSGAYVKPWRSIEAGSDPRYDIYVPPAPPPSFNPWAGKNPVVVATQETPDDSMRYQSLMASRYVKPTTYAFLDKSRRPALLGNTAEGSFYDPADAPPIGYPLDGKRPPARPTGPIKWWECQGDGKKKNRGGWCLPGAGEYGTKCQFCGAELAGFMRVGSAGKGVGPLPPEAPPKHKSLRRFLGMKPKAR</sequence>
<protein>
    <submittedName>
        <fullName evidence="2">Uncharacterized protein</fullName>
    </submittedName>
</protein>
<feature type="region of interest" description="Disordered" evidence="1">
    <location>
        <begin position="255"/>
        <end position="282"/>
    </location>
</feature>
<dbReference type="AlphaFoldDB" id="A0A427Y577"/>
<dbReference type="Proteomes" id="UP000279236">
    <property type="component" value="Unassembled WGS sequence"/>
</dbReference>
<gene>
    <name evidence="2" type="ORF">EHS24_004471</name>
</gene>
<dbReference type="GeneID" id="39589014"/>
<dbReference type="EMBL" id="RSCE01000002">
    <property type="protein sequence ID" value="RSH86234.1"/>
    <property type="molecule type" value="Genomic_DNA"/>
</dbReference>
<accession>A0A427Y577</accession>
<proteinExistence type="predicted"/>
<reference evidence="2 3" key="1">
    <citation type="submission" date="2018-11" db="EMBL/GenBank/DDBJ databases">
        <title>Genome sequence of Apiotrichum porosum DSM 27194.</title>
        <authorList>
            <person name="Aliyu H."/>
            <person name="Gorte O."/>
            <person name="Ochsenreither K."/>
        </authorList>
    </citation>
    <scope>NUCLEOTIDE SEQUENCE [LARGE SCALE GENOMIC DNA]</scope>
    <source>
        <strain evidence="2 3">DSM 27194</strain>
    </source>
</reference>
<evidence type="ECO:0000313" key="3">
    <source>
        <dbReference type="Proteomes" id="UP000279236"/>
    </source>
</evidence>
<evidence type="ECO:0000313" key="2">
    <source>
        <dbReference type="EMBL" id="RSH86234.1"/>
    </source>
</evidence>
<organism evidence="2 3">
    <name type="scientific">Apiotrichum porosum</name>
    <dbReference type="NCBI Taxonomy" id="105984"/>
    <lineage>
        <taxon>Eukaryota</taxon>
        <taxon>Fungi</taxon>
        <taxon>Dikarya</taxon>
        <taxon>Basidiomycota</taxon>
        <taxon>Agaricomycotina</taxon>
        <taxon>Tremellomycetes</taxon>
        <taxon>Trichosporonales</taxon>
        <taxon>Trichosporonaceae</taxon>
        <taxon>Apiotrichum</taxon>
    </lineage>
</organism>
<evidence type="ECO:0000256" key="1">
    <source>
        <dbReference type="SAM" id="MobiDB-lite"/>
    </source>
</evidence>
<keyword evidence="3" id="KW-1185">Reference proteome</keyword>
<comment type="caution">
    <text evidence="2">The sequence shown here is derived from an EMBL/GenBank/DDBJ whole genome shotgun (WGS) entry which is preliminary data.</text>
</comment>